<dbReference type="EMBL" id="CP001798">
    <property type="protein sequence ID" value="ADE16935.1"/>
    <property type="molecule type" value="Genomic_DNA"/>
</dbReference>
<dbReference type="HAMAP" id="MF_00233">
    <property type="entry name" value="LolB"/>
    <property type="match status" value="1"/>
</dbReference>
<dbReference type="PROSITE" id="PS51257">
    <property type="entry name" value="PROKAR_LIPOPROTEIN"/>
    <property type="match status" value="1"/>
</dbReference>
<evidence type="ECO:0000256" key="4">
    <source>
        <dbReference type="ARBA" id="ARBA00016202"/>
    </source>
</evidence>
<gene>
    <name evidence="13" type="primary">lolB</name>
    <name evidence="14" type="ordered locus">Nhal_3925</name>
</gene>
<dbReference type="eggNOG" id="COG3017">
    <property type="taxonomic scope" value="Bacteria"/>
</dbReference>
<dbReference type="GO" id="GO:0015031">
    <property type="term" value="P:protein transport"/>
    <property type="evidence" value="ECO:0007669"/>
    <property type="project" value="UniProtKB-KW"/>
</dbReference>
<sequence>MSQGKVSLIGVLMLALLAGCMPLRQPPPSFDPELTWQERRLALQKLGGWKLKGRLAIDAIHEAWTGTLRWVQKDEKFEILWISPLGQGSVELQGNSERVTLRVPKEAPITAASAEELLGIRLGWSLPVSGLRYWLLGLPAPNLPVASRSLDSFGRLHSLSQGGWQIRYLGYQSVENYQLPGKVFLDNPKLRLRLVIDRWHLV</sequence>
<keyword evidence="9 13" id="KW-0564">Palmitate</keyword>
<dbReference type="Proteomes" id="UP000001844">
    <property type="component" value="Chromosome"/>
</dbReference>
<dbReference type="GO" id="GO:0009279">
    <property type="term" value="C:cell outer membrane"/>
    <property type="evidence" value="ECO:0007669"/>
    <property type="project" value="UniProtKB-SubCell"/>
</dbReference>
<dbReference type="Gene3D" id="2.50.20.10">
    <property type="entry name" value="Lipoprotein localisation LolA/LolB/LppX"/>
    <property type="match status" value="1"/>
</dbReference>
<dbReference type="HOGENOM" id="CLU_092816_2_1_6"/>
<keyword evidence="5 13" id="KW-0813">Transport</keyword>
<organism evidence="14 15">
    <name type="scientific">Nitrosococcus halophilus (strain Nc4)</name>
    <dbReference type="NCBI Taxonomy" id="472759"/>
    <lineage>
        <taxon>Bacteria</taxon>
        <taxon>Pseudomonadati</taxon>
        <taxon>Pseudomonadota</taxon>
        <taxon>Gammaproteobacteria</taxon>
        <taxon>Chromatiales</taxon>
        <taxon>Chromatiaceae</taxon>
        <taxon>Nitrosococcus</taxon>
    </lineage>
</organism>
<evidence type="ECO:0000313" key="14">
    <source>
        <dbReference type="EMBL" id="ADE16935.1"/>
    </source>
</evidence>
<dbReference type="SUPFAM" id="SSF89392">
    <property type="entry name" value="Prokaryotic lipoproteins and lipoprotein localization factors"/>
    <property type="match status" value="1"/>
</dbReference>
<evidence type="ECO:0000256" key="6">
    <source>
        <dbReference type="ARBA" id="ARBA00022729"/>
    </source>
</evidence>
<evidence type="ECO:0000256" key="8">
    <source>
        <dbReference type="ARBA" id="ARBA00023136"/>
    </source>
</evidence>
<dbReference type="STRING" id="472759.Nhal_3925"/>
<evidence type="ECO:0000256" key="2">
    <source>
        <dbReference type="ARBA" id="ARBA00009696"/>
    </source>
</evidence>
<dbReference type="InterPro" id="IPR004565">
    <property type="entry name" value="OM_lipoprot_LolB"/>
</dbReference>
<dbReference type="CDD" id="cd16326">
    <property type="entry name" value="LolB"/>
    <property type="match status" value="1"/>
</dbReference>
<protein>
    <recommendedName>
        <fullName evidence="4 13">Outer-membrane lipoprotein LolB</fullName>
    </recommendedName>
</protein>
<dbReference type="GO" id="GO:0044874">
    <property type="term" value="P:lipoprotein localization to outer membrane"/>
    <property type="evidence" value="ECO:0007669"/>
    <property type="project" value="UniProtKB-UniRule"/>
</dbReference>
<keyword evidence="11 13" id="KW-0998">Cell outer membrane</keyword>
<evidence type="ECO:0000256" key="10">
    <source>
        <dbReference type="ARBA" id="ARBA00023186"/>
    </source>
</evidence>
<comment type="subunit">
    <text evidence="3 13">Monomer.</text>
</comment>
<dbReference type="AlphaFoldDB" id="D5C3Z8"/>
<evidence type="ECO:0000256" key="11">
    <source>
        <dbReference type="ARBA" id="ARBA00023237"/>
    </source>
</evidence>
<reference evidence="15" key="1">
    <citation type="submission" date="2010-04" db="EMBL/GenBank/DDBJ databases">
        <title>Complete genome sequence of Nitrosococcus halophilus Nc4, a salt-adapted, aerobic obligate ammonia-oxidizing sulfur purple bacterium.</title>
        <authorList>
            <consortium name="US DOE Joint Genome Institute"/>
            <person name="Campbell M.A."/>
            <person name="Malfatti S.A."/>
            <person name="Chain P.S.G."/>
            <person name="Heidelberg J.F."/>
            <person name="Ward B.B."/>
            <person name="Klotz M.G."/>
        </authorList>
    </citation>
    <scope>NUCLEOTIDE SEQUENCE [LARGE SCALE GENOMIC DNA]</scope>
    <source>
        <strain evidence="15">Nc4</strain>
    </source>
</reference>
<evidence type="ECO:0000256" key="13">
    <source>
        <dbReference type="HAMAP-Rule" id="MF_00233"/>
    </source>
</evidence>
<evidence type="ECO:0000256" key="3">
    <source>
        <dbReference type="ARBA" id="ARBA00011245"/>
    </source>
</evidence>
<name>D5C3Z8_NITHN</name>
<keyword evidence="12 13" id="KW-0449">Lipoprotein</keyword>
<dbReference type="KEGG" id="nhl:Nhal_3925"/>
<dbReference type="NCBIfam" id="TIGR00548">
    <property type="entry name" value="lolB"/>
    <property type="match status" value="1"/>
</dbReference>
<evidence type="ECO:0000256" key="5">
    <source>
        <dbReference type="ARBA" id="ARBA00022448"/>
    </source>
</evidence>
<keyword evidence="10 13" id="KW-0143">Chaperone</keyword>
<keyword evidence="7 13" id="KW-0653">Protein transport</keyword>
<dbReference type="InterPro" id="IPR029046">
    <property type="entry name" value="LolA/LolB/LppX"/>
</dbReference>
<dbReference type="OrthoDB" id="9797618at2"/>
<proteinExistence type="inferred from homology"/>
<evidence type="ECO:0000256" key="7">
    <source>
        <dbReference type="ARBA" id="ARBA00022927"/>
    </source>
</evidence>
<evidence type="ECO:0000256" key="1">
    <source>
        <dbReference type="ARBA" id="ARBA00004459"/>
    </source>
</evidence>
<dbReference type="Pfam" id="PF03550">
    <property type="entry name" value="LolB"/>
    <property type="match status" value="1"/>
</dbReference>
<evidence type="ECO:0000256" key="9">
    <source>
        <dbReference type="ARBA" id="ARBA00023139"/>
    </source>
</evidence>
<comment type="function">
    <text evidence="13">Plays a critical role in the incorporation of lipoproteins in the outer membrane after they are released by the LolA protein.</text>
</comment>
<keyword evidence="15" id="KW-1185">Reference proteome</keyword>
<comment type="similarity">
    <text evidence="2 13">Belongs to the LolB family.</text>
</comment>
<evidence type="ECO:0000313" key="15">
    <source>
        <dbReference type="Proteomes" id="UP000001844"/>
    </source>
</evidence>
<keyword evidence="6 13" id="KW-0732">Signal</keyword>
<comment type="subcellular location">
    <subcellularLocation>
        <location evidence="1 13">Cell outer membrane</location>
        <topology evidence="1 13">Lipid-anchor</topology>
    </subcellularLocation>
</comment>
<accession>D5C3Z8</accession>
<keyword evidence="8 13" id="KW-0472">Membrane</keyword>
<evidence type="ECO:0000256" key="12">
    <source>
        <dbReference type="ARBA" id="ARBA00023288"/>
    </source>
</evidence>